<keyword evidence="3 8" id="KW-1133">Transmembrane helix</keyword>
<evidence type="ECO:0000313" key="10">
    <source>
        <dbReference type="Proteomes" id="UP000799764"/>
    </source>
</evidence>
<proteinExistence type="inferred from homology"/>
<dbReference type="InterPro" id="IPR013901">
    <property type="entry name" value="Anthrone_oxy"/>
</dbReference>
<gene>
    <name evidence="9" type="ORF">P171DRAFT_482485</name>
</gene>
<keyword evidence="4" id="KW-0560">Oxidoreductase</keyword>
<comment type="caution">
    <text evidence="9">The sequence shown here is derived from an EMBL/GenBank/DDBJ whole genome shotgun (WGS) entry which is preliminary data.</text>
</comment>
<feature type="transmembrane region" description="Helical" evidence="8">
    <location>
        <begin position="145"/>
        <end position="164"/>
    </location>
</feature>
<keyword evidence="6 8" id="KW-0472">Membrane</keyword>
<sequence>MPSTLLPTVAVLTVTFLSGASLSNSWFSLPFLLTTLTPSTIPATLHTFALLQAHADPIFPLIAVTTSLLHWTHAYRLHFASGTVWAGAATFCMITYSLAVVFPTVGKIEKVQSRVERNKADRDNESGKVEAEEMRALLRRWNVQHIVRGLMPLVGTVVGLRALVRELGGGDGM</sequence>
<keyword evidence="2 8" id="KW-0812">Transmembrane</keyword>
<evidence type="ECO:0000256" key="6">
    <source>
        <dbReference type="ARBA" id="ARBA00023136"/>
    </source>
</evidence>
<evidence type="ECO:0000256" key="2">
    <source>
        <dbReference type="ARBA" id="ARBA00022692"/>
    </source>
</evidence>
<evidence type="ECO:0000256" key="8">
    <source>
        <dbReference type="SAM" id="Phobius"/>
    </source>
</evidence>
<dbReference type="GO" id="GO:0016020">
    <property type="term" value="C:membrane"/>
    <property type="evidence" value="ECO:0007669"/>
    <property type="project" value="UniProtKB-SubCell"/>
</dbReference>
<dbReference type="AlphaFoldDB" id="A0A9P4PMD0"/>
<keyword evidence="10" id="KW-1185">Reference proteome</keyword>
<evidence type="ECO:0000256" key="1">
    <source>
        <dbReference type="ARBA" id="ARBA00004141"/>
    </source>
</evidence>
<evidence type="ECO:0000256" key="4">
    <source>
        <dbReference type="ARBA" id="ARBA00023002"/>
    </source>
</evidence>
<reference evidence="9" key="1">
    <citation type="journal article" date="2020" name="Stud. Mycol.">
        <title>101 Dothideomycetes genomes: a test case for predicting lifestyles and emergence of pathogens.</title>
        <authorList>
            <person name="Haridas S."/>
            <person name="Albert R."/>
            <person name="Binder M."/>
            <person name="Bloem J."/>
            <person name="Labutti K."/>
            <person name="Salamov A."/>
            <person name="Andreopoulos B."/>
            <person name="Baker S."/>
            <person name="Barry K."/>
            <person name="Bills G."/>
            <person name="Bluhm B."/>
            <person name="Cannon C."/>
            <person name="Castanera R."/>
            <person name="Culley D."/>
            <person name="Daum C."/>
            <person name="Ezra D."/>
            <person name="Gonzalez J."/>
            <person name="Henrissat B."/>
            <person name="Kuo A."/>
            <person name="Liang C."/>
            <person name="Lipzen A."/>
            <person name="Lutzoni F."/>
            <person name="Magnuson J."/>
            <person name="Mondo S."/>
            <person name="Nolan M."/>
            <person name="Ohm R."/>
            <person name="Pangilinan J."/>
            <person name="Park H.-J."/>
            <person name="Ramirez L."/>
            <person name="Alfaro M."/>
            <person name="Sun H."/>
            <person name="Tritt A."/>
            <person name="Yoshinaga Y."/>
            <person name="Zwiers L.-H."/>
            <person name="Turgeon B."/>
            <person name="Goodwin S."/>
            <person name="Spatafora J."/>
            <person name="Crous P."/>
            <person name="Grigoriev I."/>
        </authorList>
    </citation>
    <scope>NUCLEOTIDE SEQUENCE</scope>
    <source>
        <strain evidence="9">CBS 690.94</strain>
    </source>
</reference>
<organism evidence="9 10">
    <name type="scientific">Karstenula rhodostoma CBS 690.94</name>
    <dbReference type="NCBI Taxonomy" id="1392251"/>
    <lineage>
        <taxon>Eukaryota</taxon>
        <taxon>Fungi</taxon>
        <taxon>Dikarya</taxon>
        <taxon>Ascomycota</taxon>
        <taxon>Pezizomycotina</taxon>
        <taxon>Dothideomycetes</taxon>
        <taxon>Pleosporomycetidae</taxon>
        <taxon>Pleosporales</taxon>
        <taxon>Massarineae</taxon>
        <taxon>Didymosphaeriaceae</taxon>
        <taxon>Karstenula</taxon>
    </lineage>
</organism>
<name>A0A9P4PMD0_9PLEO</name>
<evidence type="ECO:0000256" key="5">
    <source>
        <dbReference type="ARBA" id="ARBA00023033"/>
    </source>
</evidence>
<dbReference type="Pfam" id="PF08592">
    <property type="entry name" value="Anthrone_oxy"/>
    <property type="match status" value="1"/>
</dbReference>
<keyword evidence="5" id="KW-0503">Monooxygenase</keyword>
<comment type="similarity">
    <text evidence="7">Belongs to the anthrone oxygenase family.</text>
</comment>
<evidence type="ECO:0000313" key="9">
    <source>
        <dbReference type="EMBL" id="KAF2447775.1"/>
    </source>
</evidence>
<dbReference type="Proteomes" id="UP000799764">
    <property type="component" value="Unassembled WGS sequence"/>
</dbReference>
<dbReference type="EMBL" id="MU001496">
    <property type="protein sequence ID" value="KAF2447775.1"/>
    <property type="molecule type" value="Genomic_DNA"/>
</dbReference>
<accession>A0A9P4PMD0</accession>
<dbReference type="OrthoDB" id="5954308at2759"/>
<dbReference type="PANTHER" id="PTHR35042:SF3">
    <property type="entry name" value="ANTHRONE OXYGENASE-RELATED"/>
    <property type="match status" value="1"/>
</dbReference>
<dbReference type="PANTHER" id="PTHR35042">
    <property type="entry name" value="ANTHRONE OXYGENASE ENCC"/>
    <property type="match status" value="1"/>
</dbReference>
<feature type="transmembrane region" description="Helical" evidence="8">
    <location>
        <begin position="84"/>
        <end position="105"/>
    </location>
</feature>
<evidence type="ECO:0000256" key="7">
    <source>
        <dbReference type="ARBA" id="ARBA00034313"/>
    </source>
</evidence>
<comment type="subcellular location">
    <subcellularLocation>
        <location evidence="1">Membrane</location>
        <topology evidence="1">Multi-pass membrane protein</topology>
    </subcellularLocation>
</comment>
<evidence type="ECO:0008006" key="11">
    <source>
        <dbReference type="Google" id="ProtNLM"/>
    </source>
</evidence>
<evidence type="ECO:0000256" key="3">
    <source>
        <dbReference type="ARBA" id="ARBA00022989"/>
    </source>
</evidence>
<protein>
    <recommendedName>
        <fullName evidence="11">DUF1772-domain-containing protein</fullName>
    </recommendedName>
</protein>
<dbReference type="GO" id="GO:0004497">
    <property type="term" value="F:monooxygenase activity"/>
    <property type="evidence" value="ECO:0007669"/>
    <property type="project" value="UniProtKB-KW"/>
</dbReference>